<gene>
    <name evidence="2" type="ordered locus">MTR_1g063310</name>
    <name evidence="3" type="ORF">MtrunA17_Chr1g0180731</name>
</gene>
<dbReference type="STRING" id="3880.A0A072VJH4"/>
<keyword evidence="5" id="KW-1185">Reference proteome</keyword>
<dbReference type="EMBL" id="PSQE01000001">
    <property type="protein sequence ID" value="RHN79752.1"/>
    <property type="molecule type" value="Genomic_DNA"/>
</dbReference>
<evidence type="ECO:0000313" key="5">
    <source>
        <dbReference type="Proteomes" id="UP000002051"/>
    </source>
</evidence>
<sequence length="102" mass="11706">MLRSFVRKIQKGLTQTVQKSHLNEDVREGYFAVVAIKDGEMKRFMIGLEYLSDPAFLGLLDQAREEYGFRQQGILAVPCGPQELQNILDSLNQKSIKWCRSN</sequence>
<dbReference type="Proteomes" id="UP000265566">
    <property type="component" value="Chromosome 1"/>
</dbReference>
<dbReference type="HOGENOM" id="CLU_098106_1_2_1"/>
<dbReference type="GO" id="GO:0009733">
    <property type="term" value="P:response to auxin"/>
    <property type="evidence" value="ECO:0007669"/>
    <property type="project" value="InterPro"/>
</dbReference>
<dbReference type="EnsemblPlants" id="KEH42199">
    <property type="protein sequence ID" value="KEH42199"/>
    <property type="gene ID" value="MTR_1g063310"/>
</dbReference>
<organism evidence="2 5">
    <name type="scientific">Medicago truncatula</name>
    <name type="common">Barrel medic</name>
    <name type="synonym">Medicago tribuloides</name>
    <dbReference type="NCBI Taxonomy" id="3880"/>
    <lineage>
        <taxon>Eukaryota</taxon>
        <taxon>Viridiplantae</taxon>
        <taxon>Streptophyta</taxon>
        <taxon>Embryophyta</taxon>
        <taxon>Tracheophyta</taxon>
        <taxon>Spermatophyta</taxon>
        <taxon>Magnoliopsida</taxon>
        <taxon>eudicotyledons</taxon>
        <taxon>Gunneridae</taxon>
        <taxon>Pentapetalae</taxon>
        <taxon>rosids</taxon>
        <taxon>fabids</taxon>
        <taxon>Fabales</taxon>
        <taxon>Fabaceae</taxon>
        <taxon>Papilionoideae</taxon>
        <taxon>50 kb inversion clade</taxon>
        <taxon>NPAAA clade</taxon>
        <taxon>Hologalegina</taxon>
        <taxon>IRL clade</taxon>
        <taxon>Trifolieae</taxon>
        <taxon>Medicago</taxon>
    </lineage>
</organism>
<dbReference type="InterPro" id="IPR003676">
    <property type="entry name" value="SAUR_fam"/>
</dbReference>
<evidence type="ECO:0000313" key="4">
    <source>
        <dbReference type="EnsemblPlants" id="KEH42199"/>
    </source>
</evidence>
<dbReference type="PANTHER" id="PTHR31374:SF188">
    <property type="entry name" value="SAUR-LIKE AUXIN-RESPONSIVE FAMILY PROTEIN"/>
    <property type="match status" value="1"/>
</dbReference>
<name>A0A072VJH4_MEDTR</name>
<protein>
    <submittedName>
        <fullName evidence="3">Putative small auxin-up RNA</fullName>
    </submittedName>
    <submittedName>
        <fullName evidence="2">SAUR-like auxin-responsive family protein</fullName>
    </submittedName>
</protein>
<dbReference type="Proteomes" id="UP000002051">
    <property type="component" value="Unassembled WGS sequence"/>
</dbReference>
<dbReference type="EMBL" id="CM001217">
    <property type="protein sequence ID" value="KEH42199.1"/>
    <property type="molecule type" value="Genomic_DNA"/>
</dbReference>
<reference evidence="4" key="3">
    <citation type="submission" date="2015-04" db="UniProtKB">
        <authorList>
            <consortium name="EnsemblPlants"/>
        </authorList>
    </citation>
    <scope>IDENTIFICATION</scope>
    <source>
        <strain evidence="4">cv. Jemalong A17</strain>
    </source>
</reference>
<accession>A0A072VJH4</accession>
<reference evidence="2 5" key="2">
    <citation type="journal article" date="2014" name="BMC Genomics">
        <title>An improved genome release (version Mt4.0) for the model legume Medicago truncatula.</title>
        <authorList>
            <person name="Tang H."/>
            <person name="Krishnakumar V."/>
            <person name="Bidwell S."/>
            <person name="Rosen B."/>
            <person name="Chan A."/>
            <person name="Zhou S."/>
            <person name="Gentzbittel L."/>
            <person name="Childs K.L."/>
            <person name="Yandell M."/>
            <person name="Gundlach H."/>
            <person name="Mayer K.F."/>
            <person name="Schwartz D.C."/>
            <person name="Town C.D."/>
        </authorList>
    </citation>
    <scope>GENOME REANNOTATION</scope>
    <source>
        <strain evidence="2">A17</strain>
        <strain evidence="4 5">cv. Jemalong A17</strain>
    </source>
</reference>
<evidence type="ECO:0000313" key="2">
    <source>
        <dbReference type="EMBL" id="KEH42199.1"/>
    </source>
</evidence>
<evidence type="ECO:0000256" key="1">
    <source>
        <dbReference type="ARBA" id="ARBA00006974"/>
    </source>
</evidence>
<evidence type="ECO:0000313" key="3">
    <source>
        <dbReference type="EMBL" id="RHN79752.1"/>
    </source>
</evidence>
<proteinExistence type="inferred from homology"/>
<dbReference type="AlphaFoldDB" id="A0A072VJH4"/>
<dbReference type="Gramene" id="rna3584">
    <property type="protein sequence ID" value="RHN79752.1"/>
    <property type="gene ID" value="gene3584"/>
</dbReference>
<dbReference type="PANTHER" id="PTHR31374">
    <property type="entry name" value="AUXIN-INDUCED PROTEIN-LIKE-RELATED"/>
    <property type="match status" value="1"/>
</dbReference>
<reference evidence="2 5" key="1">
    <citation type="journal article" date="2011" name="Nature">
        <title>The Medicago genome provides insight into the evolution of rhizobial symbioses.</title>
        <authorList>
            <person name="Young N.D."/>
            <person name="Debelle F."/>
            <person name="Oldroyd G.E."/>
            <person name="Geurts R."/>
            <person name="Cannon S.B."/>
            <person name="Udvardi M.K."/>
            <person name="Benedito V.A."/>
            <person name="Mayer K.F."/>
            <person name="Gouzy J."/>
            <person name="Schoof H."/>
            <person name="Van de Peer Y."/>
            <person name="Proost S."/>
            <person name="Cook D.R."/>
            <person name="Meyers B.C."/>
            <person name="Spannagl M."/>
            <person name="Cheung F."/>
            <person name="De Mita S."/>
            <person name="Krishnakumar V."/>
            <person name="Gundlach H."/>
            <person name="Zhou S."/>
            <person name="Mudge J."/>
            <person name="Bharti A.K."/>
            <person name="Murray J.D."/>
            <person name="Naoumkina M.A."/>
            <person name="Rosen B."/>
            <person name="Silverstein K.A."/>
            <person name="Tang H."/>
            <person name="Rombauts S."/>
            <person name="Zhao P.X."/>
            <person name="Zhou P."/>
            <person name="Barbe V."/>
            <person name="Bardou P."/>
            <person name="Bechner M."/>
            <person name="Bellec A."/>
            <person name="Berger A."/>
            <person name="Berges H."/>
            <person name="Bidwell S."/>
            <person name="Bisseling T."/>
            <person name="Choisne N."/>
            <person name="Couloux A."/>
            <person name="Denny R."/>
            <person name="Deshpande S."/>
            <person name="Dai X."/>
            <person name="Doyle J.J."/>
            <person name="Dudez A.M."/>
            <person name="Farmer A.D."/>
            <person name="Fouteau S."/>
            <person name="Franken C."/>
            <person name="Gibelin C."/>
            <person name="Gish J."/>
            <person name="Goldstein S."/>
            <person name="Gonzalez A.J."/>
            <person name="Green P.J."/>
            <person name="Hallab A."/>
            <person name="Hartog M."/>
            <person name="Hua A."/>
            <person name="Humphray S.J."/>
            <person name="Jeong D.H."/>
            <person name="Jing Y."/>
            <person name="Jocker A."/>
            <person name="Kenton S.M."/>
            <person name="Kim D.J."/>
            <person name="Klee K."/>
            <person name="Lai H."/>
            <person name="Lang C."/>
            <person name="Lin S."/>
            <person name="Macmil S.L."/>
            <person name="Magdelenat G."/>
            <person name="Matthews L."/>
            <person name="McCorrison J."/>
            <person name="Monaghan E.L."/>
            <person name="Mun J.H."/>
            <person name="Najar F.Z."/>
            <person name="Nicholson C."/>
            <person name="Noirot C."/>
            <person name="O'Bleness M."/>
            <person name="Paule C.R."/>
            <person name="Poulain J."/>
            <person name="Prion F."/>
            <person name="Qin B."/>
            <person name="Qu C."/>
            <person name="Retzel E.F."/>
            <person name="Riddle C."/>
            <person name="Sallet E."/>
            <person name="Samain S."/>
            <person name="Samson N."/>
            <person name="Sanders I."/>
            <person name="Saurat O."/>
            <person name="Scarpelli C."/>
            <person name="Schiex T."/>
            <person name="Segurens B."/>
            <person name="Severin A.J."/>
            <person name="Sherrier D.J."/>
            <person name="Shi R."/>
            <person name="Sims S."/>
            <person name="Singer S.R."/>
            <person name="Sinharoy S."/>
            <person name="Sterck L."/>
            <person name="Viollet A."/>
            <person name="Wang B.B."/>
            <person name="Wang K."/>
            <person name="Wang M."/>
            <person name="Wang X."/>
            <person name="Warfsmann J."/>
            <person name="Weissenbach J."/>
            <person name="White D.D."/>
            <person name="White J.D."/>
            <person name="Wiley G.B."/>
            <person name="Wincker P."/>
            <person name="Xing Y."/>
            <person name="Yang L."/>
            <person name="Yao Z."/>
            <person name="Ying F."/>
            <person name="Zhai J."/>
            <person name="Zhou L."/>
            <person name="Zuber A."/>
            <person name="Denarie J."/>
            <person name="Dixon R.A."/>
            <person name="May G.D."/>
            <person name="Schwartz D.C."/>
            <person name="Rogers J."/>
            <person name="Quetier F."/>
            <person name="Town C.D."/>
            <person name="Roe B.A."/>
        </authorList>
    </citation>
    <scope>NUCLEOTIDE SEQUENCE [LARGE SCALE GENOMIC DNA]</scope>
    <source>
        <strain evidence="2">A17</strain>
        <strain evidence="4 5">cv. Jemalong A17</strain>
    </source>
</reference>
<reference evidence="3" key="4">
    <citation type="journal article" date="2018" name="Nat. Plants">
        <title>Whole-genome landscape of Medicago truncatula symbiotic genes.</title>
        <authorList>
            <person name="Pecrix Y."/>
            <person name="Gamas P."/>
            <person name="Carrere S."/>
        </authorList>
    </citation>
    <scope>NUCLEOTIDE SEQUENCE</scope>
    <source>
        <tissue evidence="3">Leaves</tissue>
    </source>
</reference>
<comment type="similarity">
    <text evidence="1">Belongs to the ARG7 family.</text>
</comment>
<dbReference type="Pfam" id="PF02519">
    <property type="entry name" value="Auxin_inducible"/>
    <property type="match status" value="1"/>
</dbReference>
<dbReference type="OrthoDB" id="1930622at2759"/>